<dbReference type="SUPFAM" id="SSF57701">
    <property type="entry name" value="Zn2/Cys6 DNA-binding domain"/>
    <property type="match status" value="1"/>
</dbReference>
<sequence length="675" mass="75254">MQASGAHPTRRRNGRLAACTNCHARKVACDHGRPSCLRCRRRNEASSCAYADADANPTPSLLRSTPRSSRPLRPRAPDASSPASRGARATPPTDIGLIRAAPGTGYIGSLSYKPSFEEAGGGLVSTISPSVTPDAAAQNRSFSLDKLPAPLRESCLYVLRCLPGQANEAFIFVDNDTPPTCWANLAVDSIMRTLQGMFRDTLPQGDVGLGALVELLNRNSAQPMCDDDNLSAEEWVQQFTGQNIRWESIGLLWPHLARVSDIVDSMRNCQLEWIGGTPTYSIALVCLEYCINISRHFSEGSMLLLDLCRRRSTLASIVDGDAAFAGYESHGVASSMLFYLGLHDQQDSTPYSPSFSSETRRRMFCQTFVSDKLSIAFTGRPALITGRYCSTPLPLDLRDQDLIGDEATLARAIQDLDPQGWNTKSGLQPATTIRARYMMASIRDELMELYLTKSAYRSPESITNLLAIRDRANDVFLGFPDTIVIHPEQIESDQSDPISLYIRILVRLEHLQNLFFVERLLVLHGQPDSGHLLAVSFEMVSLTLKFWTHKDRFPDINMRRNFGWVVLLYAAPGAGILCQELRRPSLGHFHPKQLSRSNIVQQLSLLIGFFSWFPSDVPNWELVKSCRIIIERVLDLELNGDLHDAEMDPGDWGVLDQPDFNFDLLDTFDWVRTDV</sequence>
<dbReference type="InterPro" id="IPR050613">
    <property type="entry name" value="Sec_Metabolite_Reg"/>
</dbReference>
<comment type="subcellular location">
    <subcellularLocation>
        <location evidence="1">Nucleus</location>
    </subcellularLocation>
</comment>
<evidence type="ECO:0000313" key="7">
    <source>
        <dbReference type="Proteomes" id="UP000813444"/>
    </source>
</evidence>
<evidence type="ECO:0000256" key="1">
    <source>
        <dbReference type="ARBA" id="ARBA00004123"/>
    </source>
</evidence>
<dbReference type="GO" id="GO:0000981">
    <property type="term" value="F:DNA-binding transcription factor activity, RNA polymerase II-specific"/>
    <property type="evidence" value="ECO:0007669"/>
    <property type="project" value="InterPro"/>
</dbReference>
<dbReference type="Proteomes" id="UP000813444">
    <property type="component" value="Unassembled WGS sequence"/>
</dbReference>
<dbReference type="InterPro" id="IPR007219">
    <property type="entry name" value="XnlR_reg_dom"/>
</dbReference>
<dbReference type="CDD" id="cd12148">
    <property type="entry name" value="fungal_TF_MHR"/>
    <property type="match status" value="1"/>
</dbReference>
<evidence type="ECO:0000256" key="4">
    <source>
        <dbReference type="SAM" id="MobiDB-lite"/>
    </source>
</evidence>
<keyword evidence="7" id="KW-1185">Reference proteome</keyword>
<dbReference type="GO" id="GO:0006351">
    <property type="term" value="P:DNA-templated transcription"/>
    <property type="evidence" value="ECO:0007669"/>
    <property type="project" value="InterPro"/>
</dbReference>
<keyword evidence="2" id="KW-0479">Metal-binding</keyword>
<evidence type="ECO:0000259" key="5">
    <source>
        <dbReference type="PROSITE" id="PS50048"/>
    </source>
</evidence>
<dbReference type="InterPro" id="IPR036864">
    <property type="entry name" value="Zn2-C6_fun-type_DNA-bd_sf"/>
</dbReference>
<dbReference type="Pfam" id="PF00172">
    <property type="entry name" value="Zn_clus"/>
    <property type="match status" value="1"/>
</dbReference>
<proteinExistence type="predicted"/>
<evidence type="ECO:0000313" key="6">
    <source>
        <dbReference type="EMBL" id="KAH7304077.1"/>
    </source>
</evidence>
<dbReference type="OrthoDB" id="4898680at2759"/>
<protein>
    <recommendedName>
        <fullName evidence="5">Zn(2)-C6 fungal-type domain-containing protein</fullName>
    </recommendedName>
</protein>
<dbReference type="PROSITE" id="PS50048">
    <property type="entry name" value="ZN2_CY6_FUNGAL_2"/>
    <property type="match status" value="1"/>
</dbReference>
<keyword evidence="3" id="KW-0539">Nucleus</keyword>
<reference evidence="6" key="1">
    <citation type="journal article" date="2021" name="Nat. Commun.">
        <title>Genetic determinants of endophytism in the Arabidopsis root mycobiome.</title>
        <authorList>
            <person name="Mesny F."/>
            <person name="Miyauchi S."/>
            <person name="Thiergart T."/>
            <person name="Pickel B."/>
            <person name="Atanasova L."/>
            <person name="Karlsson M."/>
            <person name="Huettel B."/>
            <person name="Barry K.W."/>
            <person name="Haridas S."/>
            <person name="Chen C."/>
            <person name="Bauer D."/>
            <person name="Andreopoulos W."/>
            <person name="Pangilinan J."/>
            <person name="LaButti K."/>
            <person name="Riley R."/>
            <person name="Lipzen A."/>
            <person name="Clum A."/>
            <person name="Drula E."/>
            <person name="Henrissat B."/>
            <person name="Kohler A."/>
            <person name="Grigoriev I.V."/>
            <person name="Martin F.M."/>
            <person name="Hacquard S."/>
        </authorList>
    </citation>
    <scope>NUCLEOTIDE SEQUENCE</scope>
    <source>
        <strain evidence="6">MPI-CAGE-CH-0235</strain>
    </source>
</reference>
<dbReference type="EMBL" id="JAGPNK010000026">
    <property type="protein sequence ID" value="KAH7304077.1"/>
    <property type="molecule type" value="Genomic_DNA"/>
</dbReference>
<evidence type="ECO:0000256" key="2">
    <source>
        <dbReference type="ARBA" id="ARBA00022723"/>
    </source>
</evidence>
<dbReference type="GO" id="GO:0005634">
    <property type="term" value="C:nucleus"/>
    <property type="evidence" value="ECO:0007669"/>
    <property type="project" value="UniProtKB-SubCell"/>
</dbReference>
<evidence type="ECO:0000256" key="3">
    <source>
        <dbReference type="ARBA" id="ARBA00023242"/>
    </source>
</evidence>
<dbReference type="PROSITE" id="PS00463">
    <property type="entry name" value="ZN2_CY6_FUNGAL_1"/>
    <property type="match status" value="1"/>
</dbReference>
<feature type="compositionally biased region" description="Low complexity" evidence="4">
    <location>
        <begin position="57"/>
        <end position="93"/>
    </location>
</feature>
<dbReference type="Pfam" id="PF04082">
    <property type="entry name" value="Fungal_trans"/>
    <property type="match status" value="1"/>
</dbReference>
<dbReference type="CDD" id="cd00067">
    <property type="entry name" value="GAL4"/>
    <property type="match status" value="1"/>
</dbReference>
<dbReference type="GO" id="GO:0003677">
    <property type="term" value="F:DNA binding"/>
    <property type="evidence" value="ECO:0007669"/>
    <property type="project" value="InterPro"/>
</dbReference>
<dbReference type="AlphaFoldDB" id="A0A8K0S9K6"/>
<feature type="region of interest" description="Disordered" evidence="4">
    <location>
        <begin position="51"/>
        <end position="95"/>
    </location>
</feature>
<dbReference type="Gene3D" id="4.10.240.10">
    <property type="entry name" value="Zn(2)-C6 fungal-type DNA-binding domain"/>
    <property type="match status" value="1"/>
</dbReference>
<feature type="domain" description="Zn(2)-C6 fungal-type" evidence="5">
    <location>
        <begin position="18"/>
        <end position="50"/>
    </location>
</feature>
<dbReference type="GO" id="GO:0008270">
    <property type="term" value="F:zinc ion binding"/>
    <property type="evidence" value="ECO:0007669"/>
    <property type="project" value="InterPro"/>
</dbReference>
<name>A0A8K0S9K6_9HYPO</name>
<accession>A0A8K0S9K6</accession>
<comment type="caution">
    <text evidence="6">The sequence shown here is derived from an EMBL/GenBank/DDBJ whole genome shotgun (WGS) entry which is preliminary data.</text>
</comment>
<dbReference type="PANTHER" id="PTHR31001">
    <property type="entry name" value="UNCHARACTERIZED TRANSCRIPTIONAL REGULATORY PROTEIN"/>
    <property type="match status" value="1"/>
</dbReference>
<dbReference type="PANTHER" id="PTHR31001:SF40">
    <property type="entry name" value="ZN(II)2CYS6 TRANSCRIPTION FACTOR (EUROFUNG)"/>
    <property type="match status" value="1"/>
</dbReference>
<gene>
    <name evidence="6" type="ORF">B0I35DRAFT_484749</name>
</gene>
<dbReference type="SMART" id="SM00906">
    <property type="entry name" value="Fungal_trans"/>
    <property type="match status" value="1"/>
</dbReference>
<dbReference type="SMART" id="SM00066">
    <property type="entry name" value="GAL4"/>
    <property type="match status" value="1"/>
</dbReference>
<organism evidence="6 7">
    <name type="scientific">Stachybotrys elegans</name>
    <dbReference type="NCBI Taxonomy" id="80388"/>
    <lineage>
        <taxon>Eukaryota</taxon>
        <taxon>Fungi</taxon>
        <taxon>Dikarya</taxon>
        <taxon>Ascomycota</taxon>
        <taxon>Pezizomycotina</taxon>
        <taxon>Sordariomycetes</taxon>
        <taxon>Hypocreomycetidae</taxon>
        <taxon>Hypocreales</taxon>
        <taxon>Stachybotryaceae</taxon>
        <taxon>Stachybotrys</taxon>
    </lineage>
</organism>
<dbReference type="InterPro" id="IPR001138">
    <property type="entry name" value="Zn2Cys6_DnaBD"/>
</dbReference>